<dbReference type="RefSeq" id="WP_249914212.1">
    <property type="nucleotide sequence ID" value="NZ_JAMGBB010000001.1"/>
</dbReference>
<dbReference type="Pfam" id="PF00149">
    <property type="entry name" value="Metallophos"/>
    <property type="match status" value="1"/>
</dbReference>
<dbReference type="Proteomes" id="UP001165383">
    <property type="component" value="Unassembled WGS sequence"/>
</dbReference>
<dbReference type="PANTHER" id="PTHR46546">
    <property type="entry name" value="SHEWANELLA-LIKE PROTEIN PHOSPHATASE 1"/>
    <property type="match status" value="1"/>
</dbReference>
<dbReference type="Gene3D" id="3.60.21.10">
    <property type="match status" value="1"/>
</dbReference>
<organism evidence="3 4">
    <name type="scientific">Sphingomonas brevis</name>
    <dbReference type="NCBI Taxonomy" id="2908206"/>
    <lineage>
        <taxon>Bacteria</taxon>
        <taxon>Pseudomonadati</taxon>
        <taxon>Pseudomonadota</taxon>
        <taxon>Alphaproteobacteria</taxon>
        <taxon>Sphingomonadales</taxon>
        <taxon>Sphingomonadaceae</taxon>
        <taxon>Sphingomonas</taxon>
    </lineage>
</organism>
<evidence type="ECO:0000256" key="1">
    <source>
        <dbReference type="SAM" id="SignalP"/>
    </source>
</evidence>
<feature type="signal peptide" evidence="1">
    <location>
        <begin position="1"/>
        <end position="23"/>
    </location>
</feature>
<comment type="caution">
    <text evidence="3">The sequence shown here is derived from an EMBL/GenBank/DDBJ whole genome shotgun (WGS) entry which is preliminary data.</text>
</comment>
<feature type="domain" description="Calcineurin-like phosphoesterase" evidence="2">
    <location>
        <begin position="29"/>
        <end position="300"/>
    </location>
</feature>
<name>A0ABT0S5R9_9SPHN</name>
<evidence type="ECO:0000259" key="2">
    <source>
        <dbReference type="Pfam" id="PF00149"/>
    </source>
</evidence>
<dbReference type="EMBL" id="JAMGBB010000001">
    <property type="protein sequence ID" value="MCL6739736.1"/>
    <property type="molecule type" value="Genomic_DNA"/>
</dbReference>
<sequence>MLRLWVWPFLIFASALVSGVATAKPAPARIVAVGDLHGDYDAWEAIARGAGVVDAKGKWAGGSTVLVQMGDVVDRGPDSLKIIHQLMRLQREARSKGGQVIALVGNHEAMNMTRDLRYVHPGEYLAFTDRDSEARRSRIYEANKTAIEAAYRSRDPKMTAEAIRAAWIKETPLGMLEHQSAWGPEGEVGKWVIGNPAVAKVGDSLFVHGGISAKYATMSLGDINLAVATALKRRDETPASIINDGAGPLWYRGLVTREPGDEATVAPVPAGAAAPLTIDQEIDLVLTHFGVKRIVVGHTPSLQGIISNPGGTLWRTDSAISRAYNGKLTYLEIVGDQATSHEVTRPAGKPWG</sequence>
<dbReference type="SUPFAM" id="SSF56300">
    <property type="entry name" value="Metallo-dependent phosphatases"/>
    <property type="match status" value="1"/>
</dbReference>
<dbReference type="InterPro" id="IPR004843">
    <property type="entry name" value="Calcineurin-like_PHP"/>
</dbReference>
<evidence type="ECO:0000313" key="3">
    <source>
        <dbReference type="EMBL" id="MCL6739736.1"/>
    </source>
</evidence>
<dbReference type="PANTHER" id="PTHR46546:SF4">
    <property type="entry name" value="SHEWANELLA-LIKE PROTEIN PHOSPHATASE 1"/>
    <property type="match status" value="1"/>
</dbReference>
<gene>
    <name evidence="3" type="ORF">LZ518_01080</name>
</gene>
<dbReference type="InterPro" id="IPR029052">
    <property type="entry name" value="Metallo-depent_PP-like"/>
</dbReference>
<proteinExistence type="predicted"/>
<keyword evidence="1" id="KW-0732">Signal</keyword>
<evidence type="ECO:0000313" key="4">
    <source>
        <dbReference type="Proteomes" id="UP001165383"/>
    </source>
</evidence>
<keyword evidence="4" id="KW-1185">Reference proteome</keyword>
<accession>A0ABT0S5R9</accession>
<protein>
    <submittedName>
        <fullName evidence="3">Metallophosphoesterase</fullName>
    </submittedName>
</protein>
<reference evidence="3" key="1">
    <citation type="submission" date="2022-05" db="EMBL/GenBank/DDBJ databases">
        <authorList>
            <person name="Jo J.-H."/>
            <person name="Im W.-T."/>
        </authorList>
    </citation>
    <scope>NUCLEOTIDE SEQUENCE</scope>
    <source>
        <strain evidence="3">RB56-2</strain>
    </source>
</reference>
<feature type="chain" id="PRO_5047096544" evidence="1">
    <location>
        <begin position="24"/>
        <end position="352"/>
    </location>
</feature>